<evidence type="ECO:0000313" key="4">
    <source>
        <dbReference type="Proteomes" id="UP000594637"/>
    </source>
</evidence>
<proteinExistence type="predicted"/>
<dbReference type="AlphaFoldDB" id="A0A7T0LK05"/>
<dbReference type="SUPFAM" id="SSF56300">
    <property type="entry name" value="Metallo-dependent phosphatases"/>
    <property type="match status" value="1"/>
</dbReference>
<accession>A0A7T0LK05</accession>
<dbReference type="Gene3D" id="3.60.21.10">
    <property type="match status" value="1"/>
</dbReference>
<sequence length="194" mass="19176">MRTPAFMRSAAAVATLAVAALSPVAAAPALAAEGDTTTINILGITDLHGHIETVAGQADPAKNEPGAGNGTWVTEVDSIRVGFVGVVTDELPTLTATSGLAGLTITDATATTAENIDLAASGGDVAASPLAARVSAIVDRAKADSEAIAPVEPTRRDMLVTTGASIGIGVVAVALLAVGGLLVLRRRSGSDDEG</sequence>
<keyword evidence="1" id="KW-0472">Membrane</keyword>
<dbReference type="Proteomes" id="UP000594637">
    <property type="component" value="Chromosome"/>
</dbReference>
<keyword evidence="4" id="KW-1185">Reference proteome</keyword>
<feature type="signal peptide" evidence="2">
    <location>
        <begin position="1"/>
        <end position="31"/>
    </location>
</feature>
<keyword evidence="1" id="KW-1133">Transmembrane helix</keyword>
<dbReference type="RefSeq" id="WP_166857342.1">
    <property type="nucleotide sequence ID" value="NZ_CP063989.1"/>
</dbReference>
<protein>
    <recommendedName>
        <fullName evidence="5">5'-nucleotidase</fullName>
    </recommendedName>
</protein>
<evidence type="ECO:0000256" key="1">
    <source>
        <dbReference type="SAM" id="Phobius"/>
    </source>
</evidence>
<feature type="chain" id="PRO_5032669086" description="5'-nucleotidase" evidence="2">
    <location>
        <begin position="32"/>
        <end position="194"/>
    </location>
</feature>
<organism evidence="3 4">
    <name type="scientific">Actinomyces respiraculi</name>
    <dbReference type="NCBI Taxonomy" id="2744574"/>
    <lineage>
        <taxon>Bacteria</taxon>
        <taxon>Bacillati</taxon>
        <taxon>Actinomycetota</taxon>
        <taxon>Actinomycetes</taxon>
        <taxon>Actinomycetales</taxon>
        <taxon>Actinomycetaceae</taxon>
        <taxon>Actinomyces</taxon>
    </lineage>
</organism>
<keyword evidence="2" id="KW-0732">Signal</keyword>
<gene>
    <name evidence="3" type="ORF">ID810_10690</name>
</gene>
<evidence type="ECO:0000256" key="2">
    <source>
        <dbReference type="SAM" id="SignalP"/>
    </source>
</evidence>
<evidence type="ECO:0000313" key="3">
    <source>
        <dbReference type="EMBL" id="QPL05176.1"/>
    </source>
</evidence>
<keyword evidence="1" id="KW-0812">Transmembrane</keyword>
<dbReference type="InterPro" id="IPR029052">
    <property type="entry name" value="Metallo-depent_PP-like"/>
</dbReference>
<evidence type="ECO:0008006" key="5">
    <source>
        <dbReference type="Google" id="ProtNLM"/>
    </source>
</evidence>
<feature type="transmembrane region" description="Helical" evidence="1">
    <location>
        <begin position="158"/>
        <end position="184"/>
    </location>
</feature>
<name>A0A7T0LK05_9ACTO</name>
<dbReference type="KEGG" id="arep:ID810_10690"/>
<reference evidence="3 4" key="1">
    <citation type="submission" date="2020-11" db="EMBL/GenBank/DDBJ databases">
        <title>Actinomyces sp. ZJ750.</title>
        <authorList>
            <person name="Zhou J."/>
        </authorList>
    </citation>
    <scope>NUCLEOTIDE SEQUENCE [LARGE SCALE GENOMIC DNA]</scope>
    <source>
        <strain evidence="3 4">ZJ750</strain>
    </source>
</reference>
<dbReference type="EMBL" id="CP063989">
    <property type="protein sequence ID" value="QPL05176.1"/>
    <property type="molecule type" value="Genomic_DNA"/>
</dbReference>